<feature type="domain" description="Type I restriction enzyme R protein N-terminal" evidence="1">
    <location>
        <begin position="35"/>
        <end position="142"/>
    </location>
</feature>
<accession>A0A1M4YIW2</accession>
<dbReference type="Proteomes" id="UP000184368">
    <property type="component" value="Unassembled WGS sequence"/>
</dbReference>
<dbReference type="EMBL" id="FQUO01000004">
    <property type="protein sequence ID" value="SHF05785.1"/>
    <property type="molecule type" value="Genomic_DNA"/>
</dbReference>
<keyword evidence="3" id="KW-1185">Reference proteome</keyword>
<name>A0A1M4YIW2_9BACT</name>
<evidence type="ECO:0000313" key="2">
    <source>
        <dbReference type="EMBL" id="SHF05785.1"/>
    </source>
</evidence>
<organism evidence="2 3">
    <name type="scientific">Cnuella takakiae</name>
    <dbReference type="NCBI Taxonomy" id="1302690"/>
    <lineage>
        <taxon>Bacteria</taxon>
        <taxon>Pseudomonadati</taxon>
        <taxon>Bacteroidota</taxon>
        <taxon>Chitinophagia</taxon>
        <taxon>Chitinophagales</taxon>
        <taxon>Chitinophagaceae</taxon>
        <taxon>Cnuella</taxon>
    </lineage>
</organism>
<gene>
    <name evidence="2" type="ORF">SAMN05444008_104302</name>
</gene>
<dbReference type="OrthoDB" id="9790377at2"/>
<dbReference type="AlphaFoldDB" id="A0A1M4YIW2"/>
<evidence type="ECO:0000259" key="1">
    <source>
        <dbReference type="Pfam" id="PF13588"/>
    </source>
</evidence>
<dbReference type="STRING" id="1302690.BUE76_15685"/>
<proteinExistence type="predicted"/>
<sequence>MIAVAFPEPQFRIRKEQGQQQIFDALRKQWLRLSPEEWVRQNFVQYLLQVLQYPAAMVAIEKELLLNGMKRRFDLLVFDANHQPWMLIECKATTINLNQPVLEQVLRYNITIPVPYLVITNGTETRGWQKVEGRLVEIAELPVWKP</sequence>
<evidence type="ECO:0000313" key="3">
    <source>
        <dbReference type="Proteomes" id="UP000184368"/>
    </source>
</evidence>
<protein>
    <submittedName>
        <fullName evidence="2">Type I restriction enzyme R protein N terminus (HSDR_N)</fullName>
    </submittedName>
</protein>
<reference evidence="2 3" key="1">
    <citation type="submission" date="2016-11" db="EMBL/GenBank/DDBJ databases">
        <authorList>
            <person name="Jaros S."/>
            <person name="Januszkiewicz K."/>
            <person name="Wedrychowicz H."/>
        </authorList>
    </citation>
    <scope>NUCLEOTIDE SEQUENCE [LARGE SCALE GENOMIC DNA]</scope>
    <source>
        <strain evidence="2 3">DSM 26897</strain>
    </source>
</reference>
<dbReference type="InterPro" id="IPR029464">
    <property type="entry name" value="HSDR_N"/>
</dbReference>
<dbReference type="Pfam" id="PF13588">
    <property type="entry name" value="HSDR_N_2"/>
    <property type="match status" value="1"/>
</dbReference>